<dbReference type="GO" id="GO:0000701">
    <property type="term" value="F:purine-specific mismatch base pair DNA N-glycosylase activity"/>
    <property type="evidence" value="ECO:0007669"/>
    <property type="project" value="TreeGrafter"/>
</dbReference>
<name>A0A6N4QEB7_9LEPT</name>
<dbReference type="GO" id="GO:0006284">
    <property type="term" value="P:base-excision repair"/>
    <property type="evidence" value="ECO:0007669"/>
    <property type="project" value="InterPro"/>
</dbReference>
<comment type="cofactor">
    <cofactor evidence="1">
        <name>[4Fe-4S] cluster</name>
        <dbReference type="ChEBI" id="CHEBI:49883"/>
    </cofactor>
</comment>
<dbReference type="Gene3D" id="1.10.340.30">
    <property type="entry name" value="Hypothetical protein, domain 2"/>
    <property type="match status" value="1"/>
</dbReference>
<dbReference type="GO" id="GO:0035485">
    <property type="term" value="F:adenine/guanine mispair binding"/>
    <property type="evidence" value="ECO:0007669"/>
    <property type="project" value="TreeGrafter"/>
</dbReference>
<feature type="region of interest" description="Disordered" evidence="11">
    <location>
        <begin position="349"/>
        <end position="375"/>
    </location>
</feature>
<evidence type="ECO:0000256" key="11">
    <source>
        <dbReference type="SAM" id="MobiDB-lite"/>
    </source>
</evidence>
<dbReference type="AlphaFoldDB" id="A0A6N4QEB7"/>
<dbReference type="FunFam" id="1.10.340.30:FF:000023">
    <property type="entry name" value="A/G specific adenine glycosylase"/>
    <property type="match status" value="1"/>
</dbReference>
<comment type="caution">
    <text evidence="13">The sequence shown here is derived from an EMBL/GenBank/DDBJ whole genome shotgun (WGS) entry which is preliminary data.</text>
</comment>
<dbReference type="RefSeq" id="WP_135573668.1">
    <property type="nucleotide sequence ID" value="NZ_RQGK01000054.1"/>
</dbReference>
<feature type="domain" description="HhH-GPD" evidence="12">
    <location>
        <begin position="48"/>
        <end position="199"/>
    </location>
</feature>
<dbReference type="GO" id="GO:0006298">
    <property type="term" value="P:mismatch repair"/>
    <property type="evidence" value="ECO:0007669"/>
    <property type="project" value="TreeGrafter"/>
</dbReference>
<dbReference type="InterPro" id="IPR003265">
    <property type="entry name" value="HhH-GPD_domain"/>
</dbReference>
<dbReference type="EMBL" id="RQGM01000057">
    <property type="protein sequence ID" value="TGL82479.1"/>
    <property type="molecule type" value="Genomic_DNA"/>
</dbReference>
<keyword evidence="9" id="KW-0234">DNA repair</keyword>
<dbReference type="InterPro" id="IPR011257">
    <property type="entry name" value="DNA_glycosylase"/>
</dbReference>
<reference evidence="13 14" key="1">
    <citation type="journal article" date="2019" name="PLoS Negl. Trop. Dis.">
        <title>Revisiting the worldwide diversity of Leptospira species in the environment.</title>
        <authorList>
            <person name="Vincent A.T."/>
            <person name="Schiettekatte O."/>
            <person name="Bourhy P."/>
            <person name="Veyrier F.J."/>
            <person name="Picardeau M."/>
        </authorList>
    </citation>
    <scope>NUCLEOTIDE SEQUENCE [LARGE SCALE GENOMIC DNA]</scope>
    <source>
        <strain evidence="13 14">201702445</strain>
    </source>
</reference>
<evidence type="ECO:0000256" key="7">
    <source>
        <dbReference type="ARBA" id="ARBA00023004"/>
    </source>
</evidence>
<keyword evidence="4" id="KW-0479">Metal-binding</keyword>
<keyword evidence="10" id="KW-0326">Glycosidase</keyword>
<dbReference type="Gene3D" id="1.10.1670.10">
    <property type="entry name" value="Helix-hairpin-Helix base-excision DNA repair enzymes (C-terminal)"/>
    <property type="match status" value="1"/>
</dbReference>
<dbReference type="SUPFAM" id="SSF48150">
    <property type="entry name" value="DNA-glycosylase"/>
    <property type="match status" value="1"/>
</dbReference>
<dbReference type="InterPro" id="IPR005760">
    <property type="entry name" value="A/G_AdeGlyc_MutY"/>
</dbReference>
<dbReference type="GO" id="GO:0051536">
    <property type="term" value="F:iron-sulfur cluster binding"/>
    <property type="evidence" value="ECO:0007669"/>
    <property type="project" value="UniProtKB-KW"/>
</dbReference>
<keyword evidence="8" id="KW-0411">Iron-sulfur</keyword>
<gene>
    <name evidence="13" type="primary">mutY</name>
    <name evidence="13" type="ORF">EHQ83_14170</name>
</gene>
<keyword evidence="7" id="KW-0408">Iron</keyword>
<evidence type="ECO:0000256" key="9">
    <source>
        <dbReference type="ARBA" id="ARBA00023204"/>
    </source>
</evidence>
<evidence type="ECO:0000256" key="6">
    <source>
        <dbReference type="ARBA" id="ARBA00022801"/>
    </source>
</evidence>
<dbReference type="PANTHER" id="PTHR42944">
    <property type="entry name" value="ADENINE DNA GLYCOSYLASE"/>
    <property type="match status" value="1"/>
</dbReference>
<dbReference type="PANTHER" id="PTHR42944:SF1">
    <property type="entry name" value="ADENINE DNA GLYCOSYLASE"/>
    <property type="match status" value="1"/>
</dbReference>
<dbReference type="Proteomes" id="UP000297613">
    <property type="component" value="Unassembled WGS sequence"/>
</dbReference>
<dbReference type="GO" id="GO:0046872">
    <property type="term" value="F:metal ion binding"/>
    <property type="evidence" value="ECO:0007669"/>
    <property type="project" value="UniProtKB-KW"/>
</dbReference>
<evidence type="ECO:0000256" key="3">
    <source>
        <dbReference type="ARBA" id="ARBA00008343"/>
    </source>
</evidence>
<dbReference type="InterPro" id="IPR023170">
    <property type="entry name" value="HhH_base_excis_C"/>
</dbReference>
<evidence type="ECO:0000256" key="5">
    <source>
        <dbReference type="ARBA" id="ARBA00022763"/>
    </source>
</evidence>
<keyword evidence="6" id="KW-0378">Hydrolase</keyword>
<organism evidence="13 14">
    <name type="scientific">Leptospira yasudae</name>
    <dbReference type="NCBI Taxonomy" id="2202201"/>
    <lineage>
        <taxon>Bacteria</taxon>
        <taxon>Pseudomonadati</taxon>
        <taxon>Spirochaetota</taxon>
        <taxon>Spirochaetia</taxon>
        <taxon>Leptospirales</taxon>
        <taxon>Leptospiraceae</taxon>
        <taxon>Leptospira</taxon>
    </lineage>
</organism>
<accession>A0A6N4QEB7</accession>
<evidence type="ECO:0000313" key="14">
    <source>
        <dbReference type="Proteomes" id="UP000297613"/>
    </source>
</evidence>
<sequence>MTAATDLIDSNLFPELRKDLLSWFHKNKRDLPFRINKNAYRIWVSEIMLQQTRVNAMLPIYEVFLQRFPEPKALQEASEEEVMKYWKGLGYYSRARNLKKGAELIVEKHQGSFPQNYEEALSIPGVGSYTAAAVLSIAYGKCHAVLDGNVKRVLSRLFLITSDPGLSSTNQFLANLAQEFLTSESPGDHNEAMMELGALVCVPAPNCTACPLEKRCAARIAGKEKEIPVPKSVENWIDLDLNFLYLKSEEELLLVKDPKRRFFKTIYSLPFRLEGKHPYESDKWIEELFDDDRIVTNAIHARHSITNHKIRLKFSELETKNRKKVEAVLRKRKDVEFKWVGESELKEEFPSSISGKLSKLRSKNKKHPELPVGKS</sequence>
<evidence type="ECO:0000259" key="12">
    <source>
        <dbReference type="SMART" id="SM00478"/>
    </source>
</evidence>
<dbReference type="InterPro" id="IPR044298">
    <property type="entry name" value="MIG/MutY"/>
</dbReference>
<evidence type="ECO:0000256" key="4">
    <source>
        <dbReference type="ARBA" id="ARBA00022723"/>
    </source>
</evidence>
<comment type="function">
    <text evidence="2">Adenine glycosylase active on G-A mispairs. MutY also corrects error-prone DNA synthesis past GO lesions which are due to the oxidatively damaged form of guanine: 7,8-dihydro-8-oxoguanine (8-oxo-dGTP).</text>
</comment>
<evidence type="ECO:0000313" key="13">
    <source>
        <dbReference type="EMBL" id="TGL82479.1"/>
    </source>
</evidence>
<dbReference type="GO" id="GO:0034039">
    <property type="term" value="F:8-oxo-7,8-dihydroguanine DNA N-glycosylase activity"/>
    <property type="evidence" value="ECO:0007669"/>
    <property type="project" value="TreeGrafter"/>
</dbReference>
<evidence type="ECO:0000256" key="1">
    <source>
        <dbReference type="ARBA" id="ARBA00001966"/>
    </source>
</evidence>
<proteinExistence type="inferred from homology"/>
<dbReference type="Pfam" id="PF00730">
    <property type="entry name" value="HhH-GPD"/>
    <property type="match status" value="1"/>
</dbReference>
<comment type="similarity">
    <text evidence="3">Belongs to the Nth/MutY family.</text>
</comment>
<evidence type="ECO:0000256" key="2">
    <source>
        <dbReference type="ARBA" id="ARBA00002933"/>
    </source>
</evidence>
<keyword evidence="5" id="KW-0227">DNA damage</keyword>
<dbReference type="GO" id="GO:0032357">
    <property type="term" value="F:oxidized purine DNA binding"/>
    <property type="evidence" value="ECO:0007669"/>
    <property type="project" value="TreeGrafter"/>
</dbReference>
<dbReference type="SMART" id="SM00478">
    <property type="entry name" value="ENDO3c"/>
    <property type="match status" value="1"/>
</dbReference>
<evidence type="ECO:0000256" key="8">
    <source>
        <dbReference type="ARBA" id="ARBA00023014"/>
    </source>
</evidence>
<dbReference type="NCBIfam" id="TIGR01084">
    <property type="entry name" value="mutY"/>
    <property type="match status" value="1"/>
</dbReference>
<protein>
    <submittedName>
        <fullName evidence="13">A/G-specific adenine glycosylase</fullName>
    </submittedName>
</protein>
<evidence type="ECO:0000256" key="10">
    <source>
        <dbReference type="ARBA" id="ARBA00023295"/>
    </source>
</evidence>
<dbReference type="CDD" id="cd00056">
    <property type="entry name" value="ENDO3c"/>
    <property type="match status" value="1"/>
</dbReference>